<dbReference type="InterPro" id="IPR042635">
    <property type="entry name" value="MEGF10/SREC1/2-like"/>
</dbReference>
<keyword evidence="2" id="KW-1133">Transmembrane helix</keyword>
<name>A0A8B8B1Y1_CRAVI</name>
<keyword evidence="1" id="KW-0245">EGF-like domain</keyword>
<keyword evidence="4" id="KW-1185">Reference proteome</keyword>
<dbReference type="PANTHER" id="PTHR24043">
    <property type="entry name" value="SCAVENGER RECEPTOR CLASS F"/>
    <property type="match status" value="1"/>
</dbReference>
<keyword evidence="2" id="KW-0812">Transmembrane</keyword>
<feature type="chain" id="PRO_5034505373" evidence="3">
    <location>
        <begin position="20"/>
        <end position="235"/>
    </location>
</feature>
<accession>A0A8B8B1Y1</accession>
<dbReference type="AlphaFoldDB" id="A0A8B8B1Y1"/>
<dbReference type="RefSeq" id="XP_022297316.1">
    <property type="nucleotide sequence ID" value="XM_022441608.1"/>
</dbReference>
<dbReference type="GeneID" id="111106787"/>
<keyword evidence="2" id="KW-0472">Membrane</keyword>
<dbReference type="Proteomes" id="UP000694844">
    <property type="component" value="Chromosome 8"/>
</dbReference>
<feature type="signal peptide" evidence="3">
    <location>
        <begin position="1"/>
        <end position="19"/>
    </location>
</feature>
<dbReference type="Gene3D" id="2.170.300.10">
    <property type="entry name" value="Tie2 ligand-binding domain superfamily"/>
    <property type="match status" value="1"/>
</dbReference>
<keyword evidence="3" id="KW-0732">Signal</keyword>
<proteinExistence type="predicted"/>
<organism evidence="4 5">
    <name type="scientific">Crassostrea virginica</name>
    <name type="common">Eastern oyster</name>
    <dbReference type="NCBI Taxonomy" id="6565"/>
    <lineage>
        <taxon>Eukaryota</taxon>
        <taxon>Metazoa</taxon>
        <taxon>Spiralia</taxon>
        <taxon>Lophotrochozoa</taxon>
        <taxon>Mollusca</taxon>
        <taxon>Bivalvia</taxon>
        <taxon>Autobranchia</taxon>
        <taxon>Pteriomorphia</taxon>
        <taxon>Ostreida</taxon>
        <taxon>Ostreoidea</taxon>
        <taxon>Ostreidae</taxon>
        <taxon>Crassostrea</taxon>
    </lineage>
</organism>
<gene>
    <name evidence="5" type="primary">LOC111106787</name>
</gene>
<evidence type="ECO:0000313" key="5">
    <source>
        <dbReference type="RefSeq" id="XP_022297316.1"/>
    </source>
</evidence>
<dbReference type="PANTHER" id="PTHR24043:SF8">
    <property type="entry name" value="EGF-LIKE DOMAIN-CONTAINING PROTEIN"/>
    <property type="match status" value="1"/>
</dbReference>
<dbReference type="OrthoDB" id="409374at2759"/>
<evidence type="ECO:0000313" key="4">
    <source>
        <dbReference type="Proteomes" id="UP000694844"/>
    </source>
</evidence>
<dbReference type="KEGG" id="cvn:111106787"/>
<sequence>MNLEVYVFICFLSVTYGSALPVSCNPGFYGDDCKIPCPVNCLEHVCDVIGGTCGNCSHGWTGDFCDIPCPTGTYGINCALACVGHCTGGCNHVTGKCDNGCDEGWYNDSCNIPCPKGQYGLGCKFECGWCRDGMACHHATGRCMNDCEPGYTGDNCKKECPNGSYGEKCQKSCGKDAKCNRVTGECCGSTELAKLLKEKDEDLDYWKTVSIVLAVVFTILFVVLGISAYCKWSWC</sequence>
<evidence type="ECO:0000256" key="2">
    <source>
        <dbReference type="SAM" id="Phobius"/>
    </source>
</evidence>
<evidence type="ECO:0000256" key="1">
    <source>
        <dbReference type="ARBA" id="ARBA00022536"/>
    </source>
</evidence>
<protein>
    <submittedName>
        <fullName evidence="5">Protein draper-like</fullName>
    </submittedName>
</protein>
<dbReference type="GO" id="GO:0005044">
    <property type="term" value="F:scavenger receptor activity"/>
    <property type="evidence" value="ECO:0007669"/>
    <property type="project" value="InterPro"/>
</dbReference>
<feature type="transmembrane region" description="Helical" evidence="2">
    <location>
        <begin position="205"/>
        <end position="230"/>
    </location>
</feature>
<reference evidence="5" key="1">
    <citation type="submission" date="2025-08" db="UniProtKB">
        <authorList>
            <consortium name="RefSeq"/>
        </authorList>
    </citation>
    <scope>IDENTIFICATION</scope>
    <source>
        <tissue evidence="5">Whole sample</tissue>
    </source>
</reference>
<evidence type="ECO:0000256" key="3">
    <source>
        <dbReference type="SAM" id="SignalP"/>
    </source>
</evidence>